<reference evidence="1 2" key="1">
    <citation type="submission" date="2018-08" db="EMBL/GenBank/DDBJ databases">
        <title>Aphanomyces genome sequencing and annotation.</title>
        <authorList>
            <person name="Minardi D."/>
            <person name="Oidtmann B."/>
            <person name="Van Der Giezen M."/>
            <person name="Studholme D.J."/>
        </authorList>
    </citation>
    <scope>NUCLEOTIDE SEQUENCE [LARGE SCALE GENOMIC DNA]</scope>
    <source>
        <strain evidence="1 2">Kv</strain>
    </source>
</reference>
<gene>
    <name evidence="1" type="ORF">DYB36_003815</name>
</gene>
<sequence>MMYRLSRFKPSATREVDVDESLLQRRELVRGEVLLLPVLKKRKTPARMTLAVSGKLITADYHELLQAQVAAKPKRKKMTSQEHVVLPIAINDDNCVVKFVA</sequence>
<dbReference type="AlphaFoldDB" id="A0A397AI27"/>
<name>A0A397AI27_APHAT</name>
<proteinExistence type="predicted"/>
<protein>
    <submittedName>
        <fullName evidence="1">Uncharacterized protein</fullName>
    </submittedName>
</protein>
<evidence type="ECO:0000313" key="2">
    <source>
        <dbReference type="Proteomes" id="UP000265427"/>
    </source>
</evidence>
<dbReference type="EMBL" id="QUSZ01006164">
    <property type="protein sequence ID" value="RHY06716.1"/>
    <property type="molecule type" value="Genomic_DNA"/>
</dbReference>
<comment type="caution">
    <text evidence="1">The sequence shown here is derived from an EMBL/GenBank/DDBJ whole genome shotgun (WGS) entry which is preliminary data.</text>
</comment>
<dbReference type="Proteomes" id="UP000265427">
    <property type="component" value="Unassembled WGS sequence"/>
</dbReference>
<organism evidence="1 2">
    <name type="scientific">Aphanomyces astaci</name>
    <name type="common">Crayfish plague agent</name>
    <dbReference type="NCBI Taxonomy" id="112090"/>
    <lineage>
        <taxon>Eukaryota</taxon>
        <taxon>Sar</taxon>
        <taxon>Stramenopiles</taxon>
        <taxon>Oomycota</taxon>
        <taxon>Saprolegniomycetes</taxon>
        <taxon>Saprolegniales</taxon>
        <taxon>Verrucalvaceae</taxon>
        <taxon>Aphanomyces</taxon>
    </lineage>
</organism>
<accession>A0A397AI27</accession>
<evidence type="ECO:0000313" key="1">
    <source>
        <dbReference type="EMBL" id="RHY06716.1"/>
    </source>
</evidence>